<proteinExistence type="predicted"/>
<dbReference type="AlphaFoldDB" id="A0A084VS79"/>
<feature type="chain" id="PRO_5001784033" evidence="1">
    <location>
        <begin position="21"/>
        <end position="260"/>
    </location>
</feature>
<reference evidence="2 4" key="1">
    <citation type="journal article" date="2014" name="BMC Genomics">
        <title>Genome sequence of Anopheles sinensis provides insight into genetics basis of mosquito competence for malaria parasites.</title>
        <authorList>
            <person name="Zhou D."/>
            <person name="Zhang D."/>
            <person name="Ding G."/>
            <person name="Shi L."/>
            <person name="Hou Q."/>
            <person name="Ye Y."/>
            <person name="Xu Y."/>
            <person name="Zhou H."/>
            <person name="Xiong C."/>
            <person name="Li S."/>
            <person name="Yu J."/>
            <person name="Hong S."/>
            <person name="Yu X."/>
            <person name="Zou P."/>
            <person name="Chen C."/>
            <person name="Chang X."/>
            <person name="Wang W."/>
            <person name="Lv Y."/>
            <person name="Sun Y."/>
            <person name="Ma L."/>
            <person name="Shen B."/>
            <person name="Zhu C."/>
        </authorList>
    </citation>
    <scope>NUCLEOTIDE SEQUENCE [LARGE SCALE GENOMIC DNA]</scope>
</reference>
<dbReference type="CDD" id="cd00301">
    <property type="entry name" value="lipocalin_FABP"/>
    <property type="match status" value="1"/>
</dbReference>
<dbReference type="EnsemblMetazoa" id="ASIC008346-RA">
    <property type="protein sequence ID" value="ASIC008346-PA"/>
    <property type="gene ID" value="ASIC008346"/>
</dbReference>
<accession>A0A084VS79</accession>
<dbReference type="SUPFAM" id="SSF50814">
    <property type="entry name" value="Lipocalins"/>
    <property type="match status" value="1"/>
</dbReference>
<dbReference type="PROSITE" id="PS00213">
    <property type="entry name" value="LIPOCALIN"/>
    <property type="match status" value="1"/>
</dbReference>
<dbReference type="InterPro" id="IPR022272">
    <property type="entry name" value="Lipocalin_CS"/>
</dbReference>
<evidence type="ECO:0000313" key="2">
    <source>
        <dbReference type="EMBL" id="KFB40823.1"/>
    </source>
</evidence>
<keyword evidence="1" id="KW-0732">Signal</keyword>
<evidence type="ECO:0000313" key="3">
    <source>
        <dbReference type="EnsemblMetazoa" id="ASIC008346-PA"/>
    </source>
</evidence>
<dbReference type="InterPro" id="IPR012674">
    <property type="entry name" value="Calycin"/>
</dbReference>
<dbReference type="Gene3D" id="2.40.128.20">
    <property type="match status" value="1"/>
</dbReference>
<protein>
    <submittedName>
        <fullName evidence="2">AGAP002594-PA-like protein</fullName>
    </submittedName>
</protein>
<dbReference type="EMBL" id="KE525037">
    <property type="protein sequence ID" value="KFB40823.1"/>
    <property type="molecule type" value="Genomic_DNA"/>
</dbReference>
<sequence>MISFPKFLLLMVSWWCAVDSGLCVIYTDKYLTLDRPFNFNETKFAGTWYEVLRLHDPSDPKQEDCVAMNFRPAENGSFDILKTYQITQQGARMYVDIKAEPVEFKYPKVPKFFERITTSQSDEPYSHMEVLAVDYSSYAILYYIKSINATIYTGTGWQATQPLSISYMYSYCISVLETARVLSRRTNLKKEDPDVVNMFLNLIFRRTEHQWRDTQHSADFCKPSSINATDVSTLSAVEVTDTKTFWLVDVSYRTNSHATH</sequence>
<dbReference type="EMBL" id="ATLV01015840">
    <property type="status" value="NOT_ANNOTATED_CDS"/>
    <property type="molecule type" value="Genomic_DNA"/>
</dbReference>
<evidence type="ECO:0000313" key="4">
    <source>
        <dbReference type="Proteomes" id="UP000030765"/>
    </source>
</evidence>
<dbReference type="OrthoDB" id="565904at2759"/>
<organism evidence="2">
    <name type="scientific">Anopheles sinensis</name>
    <name type="common">Mosquito</name>
    <dbReference type="NCBI Taxonomy" id="74873"/>
    <lineage>
        <taxon>Eukaryota</taxon>
        <taxon>Metazoa</taxon>
        <taxon>Ecdysozoa</taxon>
        <taxon>Arthropoda</taxon>
        <taxon>Hexapoda</taxon>
        <taxon>Insecta</taxon>
        <taxon>Pterygota</taxon>
        <taxon>Neoptera</taxon>
        <taxon>Endopterygota</taxon>
        <taxon>Diptera</taxon>
        <taxon>Nematocera</taxon>
        <taxon>Culicoidea</taxon>
        <taxon>Culicidae</taxon>
        <taxon>Anophelinae</taxon>
        <taxon>Anopheles</taxon>
    </lineage>
</organism>
<evidence type="ECO:0000256" key="1">
    <source>
        <dbReference type="SAM" id="SignalP"/>
    </source>
</evidence>
<name>A0A084VS79_ANOSI</name>
<reference evidence="3" key="2">
    <citation type="submission" date="2020-05" db="UniProtKB">
        <authorList>
            <consortium name="EnsemblMetazoa"/>
        </authorList>
    </citation>
    <scope>IDENTIFICATION</scope>
</reference>
<gene>
    <name evidence="2" type="ORF">ZHAS_00008346</name>
</gene>
<keyword evidence="4" id="KW-1185">Reference proteome</keyword>
<dbReference type="Proteomes" id="UP000030765">
    <property type="component" value="Unassembled WGS sequence"/>
</dbReference>
<dbReference type="VEuPathDB" id="VectorBase:ASIC008346"/>
<dbReference type="VEuPathDB" id="VectorBase:ASIS008480"/>
<feature type="signal peptide" evidence="1">
    <location>
        <begin position="1"/>
        <end position="20"/>
    </location>
</feature>